<dbReference type="OrthoDB" id="1113019at2759"/>
<dbReference type="Gramene" id="KFK33756">
    <property type="protein sequence ID" value="KFK33756"/>
    <property type="gene ID" value="AALP_AA5G056200"/>
</dbReference>
<dbReference type="Pfam" id="PF06746">
    <property type="entry name" value="DUF1216"/>
    <property type="match status" value="1"/>
</dbReference>
<organism evidence="3 4">
    <name type="scientific">Arabis alpina</name>
    <name type="common">Alpine rock-cress</name>
    <dbReference type="NCBI Taxonomy" id="50452"/>
    <lineage>
        <taxon>Eukaryota</taxon>
        <taxon>Viridiplantae</taxon>
        <taxon>Streptophyta</taxon>
        <taxon>Embryophyta</taxon>
        <taxon>Tracheophyta</taxon>
        <taxon>Spermatophyta</taxon>
        <taxon>Magnoliopsida</taxon>
        <taxon>eudicotyledons</taxon>
        <taxon>Gunneridae</taxon>
        <taxon>Pentapetalae</taxon>
        <taxon>rosids</taxon>
        <taxon>malvids</taxon>
        <taxon>Brassicales</taxon>
        <taxon>Brassicaceae</taxon>
        <taxon>Arabideae</taxon>
        <taxon>Arabis</taxon>
    </lineage>
</organism>
<feature type="domain" description="DUF1216" evidence="2">
    <location>
        <begin position="440"/>
        <end position="565"/>
    </location>
</feature>
<keyword evidence="4" id="KW-1185">Reference proteome</keyword>
<protein>
    <recommendedName>
        <fullName evidence="2">DUF1216 domain-containing protein</fullName>
    </recommendedName>
</protein>
<feature type="compositionally biased region" description="Low complexity" evidence="1">
    <location>
        <begin position="253"/>
        <end position="272"/>
    </location>
</feature>
<dbReference type="OMA" id="CPATEGF"/>
<evidence type="ECO:0000259" key="2">
    <source>
        <dbReference type="Pfam" id="PF06746"/>
    </source>
</evidence>
<dbReference type="PANTHER" id="PTHR31607">
    <property type="entry name" value="DUF1216 DOMAIN-CONTAINING PROTEIN-RELATED"/>
    <property type="match status" value="1"/>
</dbReference>
<proteinExistence type="predicted"/>
<feature type="compositionally biased region" description="Low complexity" evidence="1">
    <location>
        <begin position="279"/>
        <end position="408"/>
    </location>
</feature>
<feature type="compositionally biased region" description="Low complexity" evidence="1">
    <location>
        <begin position="188"/>
        <end position="241"/>
    </location>
</feature>
<feature type="region of interest" description="Disordered" evidence="1">
    <location>
        <begin position="547"/>
        <end position="574"/>
    </location>
</feature>
<dbReference type="InterPro" id="IPR009605">
    <property type="entry name" value="DUF1216"/>
</dbReference>
<feature type="compositionally biased region" description="Polar residues" evidence="1">
    <location>
        <begin position="409"/>
        <end position="419"/>
    </location>
</feature>
<sequence>MVASSVVYEVQGSFLLKLYLKRKLFPRRCIDFTPYACKGMLMLVSNLEGGCPATREFKSFFSSFKAYLSFLSSVSVSSSSNVDVELQGKTKSLFESCALLNAIKGRRSSSSMSSFQTSMMSMGKILIEQKRSGSRFMSFRQRRQLIVAMVQWTRVVATFVATASEQMGKSIDVSSYGLDVDVNQAVKSTSDSSSSSSEDESSPTPKNSGSSPTPTDSGSSPTPTDSGSSPTPTDSGSSPTPKNSGSSPKPTNSGSSPVDQSDSSSKTKSTGSKSKESSGSETSTKSSGAAYTDTTGTNSASTPSGSPTTTSSGPSTTTGDSSSTTSGSSKQTSGKTSSSSPTPSSSTPTPSTSTPTPSSSTPTPSTSTPTPSSTTPTTSSSGTESETKGSGSASSEKSESQSSSASTSVKQVETETSSEVMSFIKNLEKKYTGNAELKVFFDKLKTSMDASSKISATNGQDLISVMKSAAGRLSEAMMFVRSRFSKSEETKSSMESCQEQVMKSVKDLQELNSEIASAKTVTSTQKTELKQTITKWEQVTTKFVETAASSSSSSSSSQQSSSSQKKTSASSQES</sequence>
<dbReference type="Proteomes" id="UP000029120">
    <property type="component" value="Chromosome 5"/>
</dbReference>
<feature type="region of interest" description="Disordered" evidence="1">
    <location>
        <begin position="187"/>
        <end position="419"/>
    </location>
</feature>
<dbReference type="eggNOG" id="ENOG502SBNS">
    <property type="taxonomic scope" value="Eukaryota"/>
</dbReference>
<reference evidence="4" key="1">
    <citation type="journal article" date="2015" name="Nat. Plants">
        <title>Genome expansion of Arabis alpina linked with retrotransposition and reduced symmetric DNA methylation.</title>
        <authorList>
            <person name="Willing E.M."/>
            <person name="Rawat V."/>
            <person name="Mandakova T."/>
            <person name="Maumus F."/>
            <person name="James G.V."/>
            <person name="Nordstroem K.J."/>
            <person name="Becker C."/>
            <person name="Warthmann N."/>
            <person name="Chica C."/>
            <person name="Szarzynska B."/>
            <person name="Zytnicki M."/>
            <person name="Albani M.C."/>
            <person name="Kiefer C."/>
            <person name="Bergonzi S."/>
            <person name="Castaings L."/>
            <person name="Mateos J.L."/>
            <person name="Berns M.C."/>
            <person name="Bujdoso N."/>
            <person name="Piofczyk T."/>
            <person name="de Lorenzo L."/>
            <person name="Barrero-Sicilia C."/>
            <person name="Mateos I."/>
            <person name="Piednoel M."/>
            <person name="Hagmann J."/>
            <person name="Chen-Min-Tao R."/>
            <person name="Iglesias-Fernandez R."/>
            <person name="Schuster S.C."/>
            <person name="Alonso-Blanco C."/>
            <person name="Roudier F."/>
            <person name="Carbonero P."/>
            <person name="Paz-Ares J."/>
            <person name="Davis S.J."/>
            <person name="Pecinka A."/>
            <person name="Quesneville H."/>
            <person name="Colot V."/>
            <person name="Lysak M.A."/>
            <person name="Weigel D."/>
            <person name="Coupland G."/>
            <person name="Schneeberger K."/>
        </authorList>
    </citation>
    <scope>NUCLEOTIDE SEQUENCE [LARGE SCALE GENOMIC DNA]</scope>
    <source>
        <strain evidence="4">cv. Pajares</strain>
    </source>
</reference>
<feature type="compositionally biased region" description="Polar residues" evidence="1">
    <location>
        <begin position="242"/>
        <end position="252"/>
    </location>
</feature>
<evidence type="ECO:0000313" key="3">
    <source>
        <dbReference type="EMBL" id="KFK33756.1"/>
    </source>
</evidence>
<evidence type="ECO:0000313" key="4">
    <source>
        <dbReference type="Proteomes" id="UP000029120"/>
    </source>
</evidence>
<evidence type="ECO:0000256" key="1">
    <source>
        <dbReference type="SAM" id="MobiDB-lite"/>
    </source>
</evidence>
<dbReference type="AlphaFoldDB" id="A0A087GV54"/>
<accession>A0A087GV54</accession>
<name>A0A087GV54_ARAAL</name>
<dbReference type="PRINTS" id="PR01217">
    <property type="entry name" value="PRICHEXTENSN"/>
</dbReference>
<dbReference type="PANTHER" id="PTHR31607:SF30">
    <property type="entry name" value="PROTEIN, PUTATIVE (DUF1216)-RELATED"/>
    <property type="match status" value="1"/>
</dbReference>
<gene>
    <name evidence="3" type="ordered locus">AALP_Aa5g056200</name>
</gene>
<dbReference type="EMBL" id="CM002873">
    <property type="protein sequence ID" value="KFK33756.1"/>
    <property type="molecule type" value="Genomic_DNA"/>
</dbReference>